<comment type="caution">
    <text evidence="8">The sequence shown here is derived from an EMBL/GenBank/DDBJ whole genome shotgun (WGS) entry which is preliminary data.</text>
</comment>
<keyword evidence="7" id="KW-0653">Protein transport</keyword>
<reference evidence="8 9" key="1">
    <citation type="submission" date="2018-06" db="EMBL/GenBank/DDBJ databases">
        <authorList>
            <person name="Pothier F. J."/>
        </authorList>
    </citation>
    <scope>NUCLEOTIDE SEQUENCE [LARGE SCALE GENOMIC DNA]</scope>
    <source>
        <strain evidence="8 9">CPBF 424</strain>
    </source>
</reference>
<organism evidence="8 9">
    <name type="scientific">Xanthomonas euroxanthea</name>
    <dbReference type="NCBI Taxonomy" id="2259622"/>
    <lineage>
        <taxon>Bacteria</taxon>
        <taxon>Pseudomonadati</taxon>
        <taxon>Pseudomonadota</taxon>
        <taxon>Gammaproteobacteria</taxon>
        <taxon>Lysobacterales</taxon>
        <taxon>Lysobacteraceae</taxon>
        <taxon>Xanthomonas</taxon>
    </lineage>
</organism>
<evidence type="ECO:0000256" key="7">
    <source>
        <dbReference type="RuleBase" id="RU003879"/>
    </source>
</evidence>
<dbReference type="GO" id="GO:0022857">
    <property type="term" value="F:transmembrane transporter activity"/>
    <property type="evidence" value="ECO:0007669"/>
    <property type="project" value="InterPro"/>
</dbReference>
<evidence type="ECO:0000256" key="1">
    <source>
        <dbReference type="ARBA" id="ARBA00004162"/>
    </source>
</evidence>
<dbReference type="GO" id="GO:0015031">
    <property type="term" value="P:protein transport"/>
    <property type="evidence" value="ECO:0007669"/>
    <property type="project" value="UniProtKB-KW"/>
</dbReference>
<evidence type="ECO:0000256" key="5">
    <source>
        <dbReference type="ARBA" id="ARBA00022989"/>
    </source>
</evidence>
<dbReference type="AlphaFoldDB" id="A0AA46H8Q5"/>
<keyword evidence="7" id="KW-0813">Transport</keyword>
<comment type="similarity">
    <text evidence="2 7">Belongs to the ExbD/TolR family.</text>
</comment>
<gene>
    <name evidence="8" type="ORF">CPBF424_00120</name>
</gene>
<evidence type="ECO:0000313" key="9">
    <source>
        <dbReference type="Proteomes" id="UP000254168"/>
    </source>
</evidence>
<evidence type="ECO:0000256" key="2">
    <source>
        <dbReference type="ARBA" id="ARBA00005811"/>
    </source>
</evidence>
<keyword evidence="9" id="KW-1185">Reference proteome</keyword>
<proteinExistence type="inferred from homology"/>
<dbReference type="Gene3D" id="3.30.420.270">
    <property type="match status" value="1"/>
</dbReference>
<keyword evidence="3" id="KW-1003">Cell membrane</keyword>
<evidence type="ECO:0000256" key="6">
    <source>
        <dbReference type="ARBA" id="ARBA00023136"/>
    </source>
</evidence>
<dbReference type="RefSeq" id="WP_147295400.1">
    <property type="nucleotide sequence ID" value="NZ_LR994544.1"/>
</dbReference>
<protein>
    <submittedName>
        <fullName evidence="8">Biopolymer transporter ExbD</fullName>
    </submittedName>
</protein>
<keyword evidence="6" id="KW-0472">Membrane</keyword>
<evidence type="ECO:0000256" key="4">
    <source>
        <dbReference type="ARBA" id="ARBA00022692"/>
    </source>
</evidence>
<dbReference type="Pfam" id="PF02472">
    <property type="entry name" value="ExbD"/>
    <property type="match status" value="1"/>
</dbReference>
<dbReference type="EMBL" id="UIHB01000001">
    <property type="protein sequence ID" value="SUZ26260.1"/>
    <property type="molecule type" value="Genomic_DNA"/>
</dbReference>
<name>A0AA46H8Q5_9XANT</name>
<keyword evidence="4 7" id="KW-0812">Transmembrane</keyword>
<sequence>MLCYSAAGKRFHGSEPPAPIALWVDASGQVFRNASPVTLQEFQHRLIEQIRQASGHQPQLRIAASADGKYAVMAKALDAARNTQVDGIGFVQ</sequence>
<dbReference type="InterPro" id="IPR003400">
    <property type="entry name" value="ExbD"/>
</dbReference>
<accession>A0AA46H8Q5</accession>
<evidence type="ECO:0000313" key="8">
    <source>
        <dbReference type="EMBL" id="SUZ26260.1"/>
    </source>
</evidence>
<comment type="subcellular location">
    <subcellularLocation>
        <location evidence="1">Cell membrane</location>
        <topology evidence="1">Single-pass membrane protein</topology>
    </subcellularLocation>
    <subcellularLocation>
        <location evidence="7">Cell membrane</location>
        <topology evidence="7">Single-pass type II membrane protein</topology>
    </subcellularLocation>
</comment>
<dbReference type="GO" id="GO:0005886">
    <property type="term" value="C:plasma membrane"/>
    <property type="evidence" value="ECO:0007669"/>
    <property type="project" value="UniProtKB-SubCell"/>
</dbReference>
<evidence type="ECO:0000256" key="3">
    <source>
        <dbReference type="ARBA" id="ARBA00022475"/>
    </source>
</evidence>
<keyword evidence="5" id="KW-1133">Transmembrane helix</keyword>
<dbReference type="Proteomes" id="UP000254168">
    <property type="component" value="Unassembled WGS sequence"/>
</dbReference>